<feature type="region of interest" description="Disordered" evidence="1">
    <location>
        <begin position="67"/>
        <end position="94"/>
    </location>
</feature>
<dbReference type="RefSeq" id="WP_382274552.1">
    <property type="nucleotide sequence ID" value="NZ_CP101824.1"/>
</dbReference>
<comment type="caution">
    <text evidence="3">The sequence shown here is derived from an EMBL/GenBank/DDBJ whole genome shotgun (WGS) entry which is preliminary data.</text>
</comment>
<dbReference type="AlphaFoldDB" id="A0ABD5NQL8"/>
<sequence length="94" mass="11396">MCRHCSILATPIYHLIRKVDEVPLDQDDWCKGHKPEREYWYLVEYYLRGIITREEILSEYRNPDHYQPECRHASSSGQHEEEGEYWADKWGPLE</sequence>
<reference evidence="3 4" key="1">
    <citation type="journal article" date="2019" name="Int. J. Syst. Evol. Microbiol.">
        <title>The Global Catalogue of Microorganisms (GCM) 10K type strain sequencing project: providing services to taxonomists for standard genome sequencing and annotation.</title>
        <authorList>
            <consortium name="The Broad Institute Genomics Platform"/>
            <consortium name="The Broad Institute Genome Sequencing Center for Infectious Disease"/>
            <person name="Wu L."/>
            <person name="Ma J."/>
        </authorList>
    </citation>
    <scope>NUCLEOTIDE SEQUENCE [LARGE SCALE GENOMIC DNA]</scope>
    <source>
        <strain evidence="3 4">IBRC-M 10256</strain>
    </source>
</reference>
<dbReference type="EMBL" id="JBHSAQ010000012">
    <property type="protein sequence ID" value="MFC3959409.1"/>
    <property type="molecule type" value="Genomic_DNA"/>
</dbReference>
<proteinExistence type="predicted"/>
<organism evidence="3 4">
    <name type="scientific">Halovivax cerinus</name>
    <dbReference type="NCBI Taxonomy" id="1487865"/>
    <lineage>
        <taxon>Archaea</taxon>
        <taxon>Methanobacteriati</taxon>
        <taxon>Methanobacteriota</taxon>
        <taxon>Stenosarchaea group</taxon>
        <taxon>Halobacteria</taxon>
        <taxon>Halobacteriales</taxon>
        <taxon>Natrialbaceae</taxon>
        <taxon>Halovivax</taxon>
    </lineage>
</organism>
<accession>A0ABD5NQL8</accession>
<dbReference type="GeneID" id="300786434"/>
<evidence type="ECO:0000259" key="2">
    <source>
        <dbReference type="Pfam" id="PF14410"/>
    </source>
</evidence>
<evidence type="ECO:0000313" key="4">
    <source>
        <dbReference type="Proteomes" id="UP001595846"/>
    </source>
</evidence>
<evidence type="ECO:0000313" key="3">
    <source>
        <dbReference type="EMBL" id="MFC3959409.1"/>
    </source>
</evidence>
<evidence type="ECO:0000256" key="1">
    <source>
        <dbReference type="SAM" id="MobiDB-lite"/>
    </source>
</evidence>
<dbReference type="InterPro" id="IPR026835">
    <property type="entry name" value="YqcG_C"/>
</dbReference>
<feature type="domain" description="Toxin YqcG C-terminal" evidence="2">
    <location>
        <begin position="26"/>
        <end position="80"/>
    </location>
</feature>
<dbReference type="Pfam" id="PF14410">
    <property type="entry name" value="GH-E"/>
    <property type="match status" value="1"/>
</dbReference>
<name>A0ABD5NQL8_9EURY</name>
<protein>
    <submittedName>
        <fullName evidence="3">HNH/ENDO VII family nuclease</fullName>
    </submittedName>
</protein>
<dbReference type="Proteomes" id="UP001595846">
    <property type="component" value="Unassembled WGS sequence"/>
</dbReference>
<keyword evidence="4" id="KW-1185">Reference proteome</keyword>
<gene>
    <name evidence="3" type="ORF">ACFOUR_13675</name>
</gene>